<name>A0A1R2CHQ6_9CILI</name>
<dbReference type="Gene3D" id="3.20.20.100">
    <property type="entry name" value="NADP-dependent oxidoreductase domain"/>
    <property type="match status" value="1"/>
</dbReference>
<dbReference type="InterPro" id="IPR023210">
    <property type="entry name" value="NADP_OxRdtase_dom"/>
</dbReference>
<keyword evidence="3" id="KW-1185">Reference proteome</keyword>
<dbReference type="GO" id="GO:0016491">
    <property type="term" value="F:oxidoreductase activity"/>
    <property type="evidence" value="ECO:0007669"/>
    <property type="project" value="InterPro"/>
</dbReference>
<dbReference type="AlphaFoldDB" id="A0A1R2CHQ6"/>
<evidence type="ECO:0000313" key="3">
    <source>
        <dbReference type="Proteomes" id="UP000187209"/>
    </source>
</evidence>
<sequence length="388" mass="43565">MLRRWFSIAGQATVKGTEFFKSRNPNVAKSHWRKTSTGLTISSLGIGTYMGAPDNETDALVKNAIVKSVSSGMFNIIDTAINYRYQKAERSVGSALKQLIKEVGFKREELFISSKIGYVPEDADKKIPGKTIISDLIKKKLIQDTDVPGGIHCMHPAFLKDQLDKSLNNLGLQTIDLLYLHNTAESQMPQIHEPIYWERLKNAIEFCENAIKVKKIVNYGLATWMCFRSPISDHDMHLSLERVVRLAESIAGPDHGMKYIQVPINLMMPEAFIQKWQEFRGTEEILLNVAKELGVNVIASSPLLQGKLLDIKLLKTMAGIDSHVCKQLQLLRSIPSGSLKSVLVGMKNPKNIMKNLQIPFAETLAPEEFWAVLKPEVRDNAPLAIDLW</sequence>
<protein>
    <recommendedName>
        <fullName evidence="1">NADP-dependent oxidoreductase domain-containing protein</fullName>
    </recommendedName>
</protein>
<evidence type="ECO:0000259" key="1">
    <source>
        <dbReference type="Pfam" id="PF00248"/>
    </source>
</evidence>
<organism evidence="2 3">
    <name type="scientific">Stentor coeruleus</name>
    <dbReference type="NCBI Taxonomy" id="5963"/>
    <lineage>
        <taxon>Eukaryota</taxon>
        <taxon>Sar</taxon>
        <taxon>Alveolata</taxon>
        <taxon>Ciliophora</taxon>
        <taxon>Postciliodesmatophora</taxon>
        <taxon>Heterotrichea</taxon>
        <taxon>Heterotrichida</taxon>
        <taxon>Stentoridae</taxon>
        <taxon>Stentor</taxon>
    </lineage>
</organism>
<dbReference type="InterPro" id="IPR020471">
    <property type="entry name" value="AKR"/>
</dbReference>
<dbReference type="SUPFAM" id="SSF51430">
    <property type="entry name" value="NAD(P)-linked oxidoreductase"/>
    <property type="match status" value="1"/>
</dbReference>
<dbReference type="Proteomes" id="UP000187209">
    <property type="component" value="Unassembled WGS sequence"/>
</dbReference>
<reference evidence="2 3" key="1">
    <citation type="submission" date="2016-11" db="EMBL/GenBank/DDBJ databases">
        <title>The macronuclear genome of Stentor coeruleus: a giant cell with tiny introns.</title>
        <authorList>
            <person name="Slabodnick M."/>
            <person name="Ruby J.G."/>
            <person name="Reiff S.B."/>
            <person name="Swart E.C."/>
            <person name="Gosai S."/>
            <person name="Prabakaran S."/>
            <person name="Witkowska E."/>
            <person name="Larue G.E."/>
            <person name="Fisher S."/>
            <person name="Freeman R.M."/>
            <person name="Gunawardena J."/>
            <person name="Chu W."/>
            <person name="Stover N.A."/>
            <person name="Gregory B.D."/>
            <person name="Nowacki M."/>
            <person name="Derisi J."/>
            <person name="Roy S.W."/>
            <person name="Marshall W.F."/>
            <person name="Sood P."/>
        </authorList>
    </citation>
    <scope>NUCLEOTIDE SEQUENCE [LARGE SCALE GENOMIC DNA]</scope>
    <source>
        <strain evidence="2">WM001</strain>
    </source>
</reference>
<comment type="caution">
    <text evidence="2">The sequence shown here is derived from an EMBL/GenBank/DDBJ whole genome shotgun (WGS) entry which is preliminary data.</text>
</comment>
<proteinExistence type="predicted"/>
<dbReference type="InterPro" id="IPR036812">
    <property type="entry name" value="NAD(P)_OxRdtase_dom_sf"/>
</dbReference>
<dbReference type="PANTHER" id="PTHR11732">
    <property type="entry name" value="ALDO/KETO REDUCTASE"/>
    <property type="match status" value="1"/>
</dbReference>
<dbReference type="Pfam" id="PF00248">
    <property type="entry name" value="Aldo_ket_red"/>
    <property type="match status" value="1"/>
</dbReference>
<dbReference type="EMBL" id="MPUH01000149">
    <property type="protein sequence ID" value="OMJ88528.1"/>
    <property type="molecule type" value="Genomic_DNA"/>
</dbReference>
<dbReference type="OrthoDB" id="48988at2759"/>
<gene>
    <name evidence="2" type="ORF">SteCoe_9571</name>
</gene>
<dbReference type="CDD" id="cd19099">
    <property type="entry name" value="AKR_unchar"/>
    <property type="match status" value="1"/>
</dbReference>
<feature type="domain" description="NADP-dependent oxidoreductase" evidence="1">
    <location>
        <begin position="44"/>
        <end position="310"/>
    </location>
</feature>
<evidence type="ECO:0000313" key="2">
    <source>
        <dbReference type="EMBL" id="OMJ88528.1"/>
    </source>
</evidence>
<accession>A0A1R2CHQ6</accession>